<feature type="signal peptide" evidence="16">
    <location>
        <begin position="1"/>
        <end position="22"/>
    </location>
</feature>
<evidence type="ECO:0000256" key="4">
    <source>
        <dbReference type="ARBA" id="ARBA00022729"/>
    </source>
</evidence>
<dbReference type="Gene3D" id="2.60.40.10">
    <property type="entry name" value="Immunoglobulins"/>
    <property type="match status" value="11"/>
</dbReference>
<dbReference type="OrthoDB" id="6244967at2759"/>
<name>B3N0B0_DROAN</name>
<evidence type="ECO:0000256" key="14">
    <source>
        <dbReference type="SAM" id="MobiDB-lite"/>
    </source>
</evidence>
<keyword evidence="2" id="KW-1003">Cell membrane</keyword>
<dbReference type="Proteomes" id="UP000007801">
    <property type="component" value="Unassembled WGS sequence"/>
</dbReference>
<dbReference type="FunFam" id="2.60.40.10:FF:000028">
    <property type="entry name" value="Neuronal cell adhesion molecule"/>
    <property type="match status" value="1"/>
</dbReference>
<dbReference type="InterPro" id="IPR003961">
    <property type="entry name" value="FN3_dom"/>
</dbReference>
<evidence type="ECO:0000256" key="6">
    <source>
        <dbReference type="ARBA" id="ARBA00022889"/>
    </source>
</evidence>
<keyword evidence="21" id="KW-1185">Reference proteome</keyword>
<evidence type="ECO:0000256" key="8">
    <source>
        <dbReference type="ARBA" id="ARBA00022989"/>
    </source>
</evidence>
<protein>
    <submittedName>
        <fullName evidence="20">Uncharacterized protein, isoform B</fullName>
    </submittedName>
    <submittedName>
        <fullName evidence="19">Uncharacterized protein, isoform D</fullName>
    </submittedName>
</protein>
<feature type="region of interest" description="Disordered" evidence="14">
    <location>
        <begin position="1278"/>
        <end position="1301"/>
    </location>
</feature>
<dbReference type="InterPro" id="IPR013783">
    <property type="entry name" value="Ig-like_fold"/>
</dbReference>
<dbReference type="FunFam" id="2.60.40.10:FF:001687">
    <property type="entry name" value="Neuroglian, isoform E"/>
    <property type="match status" value="1"/>
</dbReference>
<dbReference type="InterPro" id="IPR003598">
    <property type="entry name" value="Ig_sub2"/>
</dbReference>
<feature type="compositionally biased region" description="Basic and acidic residues" evidence="14">
    <location>
        <begin position="1172"/>
        <end position="1183"/>
    </location>
</feature>
<keyword evidence="7" id="KW-0965">Cell junction</keyword>
<evidence type="ECO:0000313" key="21">
    <source>
        <dbReference type="Proteomes" id="UP000007801"/>
    </source>
</evidence>
<dbReference type="FunFam" id="2.60.40.10:FF:000035">
    <property type="entry name" value="Contactin 1"/>
    <property type="match status" value="1"/>
</dbReference>
<dbReference type="GO" id="GO:0005918">
    <property type="term" value="C:septate junction"/>
    <property type="evidence" value="ECO:0007669"/>
    <property type="project" value="UniProtKB-SubCell"/>
</dbReference>
<dbReference type="GO" id="GO:0060857">
    <property type="term" value="P:establishment of glial blood-brain barrier"/>
    <property type="evidence" value="ECO:0007669"/>
    <property type="project" value="UniProtKB-ARBA"/>
</dbReference>
<dbReference type="PROSITE" id="PS50835">
    <property type="entry name" value="IG_LIKE"/>
    <property type="match status" value="6"/>
</dbReference>
<dbReference type="CDD" id="cd20978">
    <property type="entry name" value="IgI_4_hemolin-like"/>
    <property type="match status" value="1"/>
</dbReference>
<dbReference type="EMBL" id="CH902640">
    <property type="protein sequence ID" value="EDV38314.2"/>
    <property type="molecule type" value="Genomic_DNA"/>
</dbReference>
<evidence type="ECO:0000256" key="5">
    <source>
        <dbReference type="ARBA" id="ARBA00022737"/>
    </source>
</evidence>
<keyword evidence="5" id="KW-0677">Repeat</keyword>
<dbReference type="InterPro" id="IPR003599">
    <property type="entry name" value="Ig_sub"/>
</dbReference>
<feature type="domain" description="Ig-like" evidence="17">
    <location>
        <begin position="339"/>
        <end position="426"/>
    </location>
</feature>
<dbReference type="FunFam" id="2.60.40.10:FF:001718">
    <property type="entry name" value="Neuroglian, isoform D"/>
    <property type="match status" value="1"/>
</dbReference>
<dbReference type="InterPro" id="IPR013151">
    <property type="entry name" value="Immunoglobulin_dom"/>
</dbReference>
<evidence type="ECO:0000256" key="2">
    <source>
        <dbReference type="ARBA" id="ARBA00022475"/>
    </source>
</evidence>
<dbReference type="PROSITE" id="PS50853">
    <property type="entry name" value="FN3"/>
    <property type="match status" value="4"/>
</dbReference>
<dbReference type="Pfam" id="PF00041">
    <property type="entry name" value="fn3"/>
    <property type="match status" value="3"/>
</dbReference>
<keyword evidence="6" id="KW-0130">Cell adhesion</keyword>
<feature type="domain" description="Ig-like" evidence="17">
    <location>
        <begin position="521"/>
        <end position="610"/>
    </location>
</feature>
<gene>
    <name evidence="19" type="primary">Dana\GF21814</name>
    <name evidence="19" type="synonym">dana_GLEANR_5714</name>
    <name evidence="19" type="ORF">GF21814</name>
</gene>
<evidence type="ECO:0000259" key="18">
    <source>
        <dbReference type="PROSITE" id="PS50853"/>
    </source>
</evidence>
<evidence type="ECO:0000256" key="16">
    <source>
        <dbReference type="SAM" id="SignalP"/>
    </source>
</evidence>
<keyword evidence="11" id="KW-0325">Glycoprotein</keyword>
<feature type="domain" description="Fibronectin type-III" evidence="18">
    <location>
        <begin position="716"/>
        <end position="813"/>
    </location>
</feature>
<keyword evidence="10" id="KW-1015">Disulfide bond</keyword>
<evidence type="ECO:0000256" key="9">
    <source>
        <dbReference type="ARBA" id="ARBA00023136"/>
    </source>
</evidence>
<dbReference type="PANTHER" id="PTHR44170:SF6">
    <property type="entry name" value="CONTACTIN"/>
    <property type="match status" value="1"/>
</dbReference>
<dbReference type="GO" id="GO:0061343">
    <property type="term" value="P:cell adhesion involved in heart morphogenesis"/>
    <property type="evidence" value="ECO:0007669"/>
    <property type="project" value="UniProtKB-ARBA"/>
</dbReference>
<keyword evidence="3 15" id="KW-0812">Transmembrane</keyword>
<dbReference type="GO" id="GO:0005886">
    <property type="term" value="C:plasma membrane"/>
    <property type="evidence" value="ECO:0007669"/>
    <property type="project" value="UniProtKB-SubCell"/>
</dbReference>
<evidence type="ECO:0000256" key="15">
    <source>
        <dbReference type="SAM" id="Phobius"/>
    </source>
</evidence>
<dbReference type="GO" id="GO:0030424">
    <property type="term" value="C:axon"/>
    <property type="evidence" value="ECO:0007669"/>
    <property type="project" value="UniProtKB-ARBA"/>
</dbReference>
<feature type="domain" description="Ig-like" evidence="17">
    <location>
        <begin position="245"/>
        <end position="330"/>
    </location>
</feature>
<dbReference type="CDD" id="cd00063">
    <property type="entry name" value="FN3"/>
    <property type="match status" value="5"/>
</dbReference>
<dbReference type="eggNOG" id="KOG3513">
    <property type="taxonomic scope" value="Eukaryota"/>
</dbReference>
<keyword evidence="9 15" id="KW-0472">Membrane</keyword>
<reference evidence="19" key="3">
    <citation type="submission" date="2015-10" db="EMBL/GenBank/DDBJ databases">
        <authorList>
            <consortium name="FlyBase"/>
        </authorList>
    </citation>
    <scope>NUCLEOTIDE SEQUENCE</scope>
    <source>
        <strain evidence="19">TSC#14024-0371.13</strain>
    </source>
</reference>
<dbReference type="Pfam" id="PF00047">
    <property type="entry name" value="ig"/>
    <property type="match status" value="2"/>
</dbReference>
<feature type="domain" description="Fibronectin type-III" evidence="18">
    <location>
        <begin position="916"/>
        <end position="1017"/>
    </location>
</feature>
<dbReference type="FunFam" id="2.60.40.10:FF:000005">
    <property type="entry name" value="Neuronal cell adhesion molecule"/>
    <property type="match status" value="1"/>
</dbReference>
<dbReference type="InterPro" id="IPR026966">
    <property type="entry name" value="Neurofascin/L1/NrCAM_C"/>
</dbReference>
<dbReference type="FunFam" id="2.60.40.10:FF:000238">
    <property type="entry name" value="Neuronal cell adhesion molecule"/>
    <property type="match status" value="1"/>
</dbReference>
<proteinExistence type="predicted"/>
<keyword evidence="8 15" id="KW-1133">Transmembrane helix</keyword>
<reference evidence="19" key="2">
    <citation type="journal article" date="2008" name="Bioinformatics">
        <title>Assembly reconciliation.</title>
        <authorList>
            <person name="Zimin A.V."/>
            <person name="Smith D.R."/>
            <person name="Sutton G."/>
            <person name="Yorke J.A."/>
        </authorList>
    </citation>
    <scope>NUCLEOTIDE SEQUENCE</scope>
    <source>
        <strain evidence="19">TSC#14024-0371.13</strain>
    </source>
</reference>
<dbReference type="SMART" id="SM00409">
    <property type="entry name" value="IG"/>
    <property type="match status" value="6"/>
</dbReference>
<dbReference type="SUPFAM" id="SSF48726">
    <property type="entry name" value="Immunoglobulin"/>
    <property type="match status" value="6"/>
</dbReference>
<dbReference type="FunFam" id="2.60.40.10:FF:000047">
    <property type="entry name" value="Contactin 1"/>
    <property type="match status" value="1"/>
</dbReference>
<evidence type="ECO:0000256" key="13">
    <source>
        <dbReference type="ARBA" id="ARBA00060461"/>
    </source>
</evidence>
<feature type="domain" description="Fibronectin type-III" evidence="18">
    <location>
        <begin position="818"/>
        <end position="915"/>
    </location>
</feature>
<keyword evidence="12" id="KW-0393">Immunoglobulin domain</keyword>
<comment type="subcellular location">
    <subcellularLocation>
        <location evidence="13">Cell junction</location>
        <location evidence="13">Septate junction</location>
    </subcellularLocation>
    <subcellularLocation>
        <location evidence="1">Cell membrane</location>
        <topology evidence="1">Single-pass type I membrane protein</topology>
    </subcellularLocation>
</comment>
<dbReference type="SMART" id="SM00060">
    <property type="entry name" value="FN3"/>
    <property type="match status" value="5"/>
</dbReference>
<keyword evidence="4 16" id="KW-0732">Signal</keyword>
<dbReference type="SMART" id="SM00408">
    <property type="entry name" value="IGc2"/>
    <property type="match status" value="6"/>
</dbReference>
<dbReference type="FunFam" id="2.60.40.10:FF:002060">
    <property type="entry name" value="Neuroglian, isoform D"/>
    <property type="match status" value="1"/>
</dbReference>
<evidence type="ECO:0000256" key="7">
    <source>
        <dbReference type="ARBA" id="ARBA00022949"/>
    </source>
</evidence>
<dbReference type="GO" id="GO:0008366">
    <property type="term" value="P:axon ensheathment"/>
    <property type="evidence" value="ECO:0007669"/>
    <property type="project" value="UniProtKB-ARBA"/>
</dbReference>
<dbReference type="GO" id="GO:0098609">
    <property type="term" value="P:cell-cell adhesion"/>
    <property type="evidence" value="ECO:0007669"/>
    <property type="project" value="UniProtKB-ARBA"/>
</dbReference>
<evidence type="ECO:0000259" key="17">
    <source>
        <dbReference type="PROSITE" id="PS50835"/>
    </source>
</evidence>
<reference evidence="19 21" key="1">
    <citation type="journal article" date="2007" name="Nature">
        <title>Evolution of genes and genomes on the Drosophila phylogeny.</title>
        <authorList>
            <consortium name="Drosophila 12 Genomes Consortium"/>
            <person name="Clark A.G."/>
            <person name="Eisen M.B."/>
            <person name="Smith D.R."/>
            <person name="Bergman C.M."/>
            <person name="Oliver B."/>
            <person name="Markow T.A."/>
            <person name="Kaufman T.C."/>
            <person name="Kellis M."/>
            <person name="Gelbart W."/>
            <person name="Iyer V.N."/>
            <person name="Pollard D.A."/>
            <person name="Sackton T.B."/>
            <person name="Larracuente A.M."/>
            <person name="Singh N.D."/>
            <person name="Abad J.P."/>
            <person name="Abt D.N."/>
            <person name="Adryan B."/>
            <person name="Aguade M."/>
            <person name="Akashi H."/>
            <person name="Anderson W.W."/>
            <person name="Aquadro C.F."/>
            <person name="Ardell D.H."/>
            <person name="Arguello R."/>
            <person name="Artieri C.G."/>
            <person name="Barbash D.A."/>
            <person name="Barker D."/>
            <person name="Barsanti P."/>
            <person name="Batterham P."/>
            <person name="Batzoglou S."/>
            <person name="Begun D."/>
            <person name="Bhutkar A."/>
            <person name="Blanco E."/>
            <person name="Bosak S.A."/>
            <person name="Bradley R.K."/>
            <person name="Brand A.D."/>
            <person name="Brent M.R."/>
            <person name="Brooks A.N."/>
            <person name="Brown R.H."/>
            <person name="Butlin R.K."/>
            <person name="Caggese C."/>
            <person name="Calvi B.R."/>
            <person name="Bernardo de Carvalho A."/>
            <person name="Caspi A."/>
            <person name="Castrezana S."/>
            <person name="Celniker S.E."/>
            <person name="Chang J.L."/>
            <person name="Chapple C."/>
            <person name="Chatterji S."/>
            <person name="Chinwalla A."/>
            <person name="Civetta A."/>
            <person name="Clifton S.W."/>
            <person name="Comeron J.M."/>
            <person name="Costello J.C."/>
            <person name="Coyne J.A."/>
            <person name="Daub J."/>
            <person name="David R.G."/>
            <person name="Delcher A.L."/>
            <person name="Delehaunty K."/>
            <person name="Do C.B."/>
            <person name="Ebling H."/>
            <person name="Edwards K."/>
            <person name="Eickbush T."/>
            <person name="Evans J.D."/>
            <person name="Filipski A."/>
            <person name="Findeiss S."/>
            <person name="Freyhult E."/>
            <person name="Fulton L."/>
            <person name="Fulton R."/>
            <person name="Garcia A.C."/>
            <person name="Gardiner A."/>
            <person name="Garfield D.A."/>
            <person name="Garvin B.E."/>
            <person name="Gibson G."/>
            <person name="Gilbert D."/>
            <person name="Gnerre S."/>
            <person name="Godfrey J."/>
            <person name="Good R."/>
            <person name="Gotea V."/>
            <person name="Gravely B."/>
            <person name="Greenberg A.J."/>
            <person name="Griffiths-Jones S."/>
            <person name="Gross S."/>
            <person name="Guigo R."/>
            <person name="Gustafson E.A."/>
            <person name="Haerty W."/>
            <person name="Hahn M.W."/>
            <person name="Halligan D.L."/>
            <person name="Halpern A.L."/>
            <person name="Halter G.M."/>
            <person name="Han M.V."/>
            <person name="Heger A."/>
            <person name="Hillier L."/>
            <person name="Hinrichs A.S."/>
            <person name="Holmes I."/>
            <person name="Hoskins R.A."/>
            <person name="Hubisz M.J."/>
            <person name="Hultmark D."/>
            <person name="Huntley M.A."/>
            <person name="Jaffe D.B."/>
            <person name="Jagadeeshan S."/>
            <person name="Jeck W.R."/>
            <person name="Johnson J."/>
            <person name="Jones C.D."/>
            <person name="Jordan W.C."/>
            <person name="Karpen G.H."/>
            <person name="Kataoka E."/>
            <person name="Keightley P.D."/>
            <person name="Kheradpour P."/>
            <person name="Kirkness E.F."/>
            <person name="Koerich L.B."/>
            <person name="Kristiansen K."/>
            <person name="Kudrna D."/>
            <person name="Kulathinal R.J."/>
            <person name="Kumar S."/>
            <person name="Kwok R."/>
            <person name="Lander E."/>
            <person name="Langley C.H."/>
            <person name="Lapoint R."/>
            <person name="Lazzaro B.P."/>
            <person name="Lee S.J."/>
            <person name="Levesque L."/>
            <person name="Li R."/>
            <person name="Lin C.F."/>
            <person name="Lin M.F."/>
            <person name="Lindblad-Toh K."/>
            <person name="Llopart A."/>
            <person name="Long M."/>
            <person name="Low L."/>
            <person name="Lozovsky E."/>
            <person name="Lu J."/>
            <person name="Luo M."/>
            <person name="Machado C.A."/>
            <person name="Makalowski W."/>
            <person name="Marzo M."/>
            <person name="Matsuda M."/>
            <person name="Matzkin L."/>
            <person name="McAllister B."/>
            <person name="McBride C.S."/>
            <person name="McKernan B."/>
            <person name="McKernan K."/>
            <person name="Mendez-Lago M."/>
            <person name="Minx P."/>
            <person name="Mollenhauer M.U."/>
            <person name="Montooth K."/>
            <person name="Mount S.M."/>
            <person name="Mu X."/>
            <person name="Myers E."/>
            <person name="Negre B."/>
            <person name="Newfeld S."/>
            <person name="Nielsen R."/>
            <person name="Noor M.A."/>
            <person name="O'Grady P."/>
            <person name="Pachter L."/>
            <person name="Papaceit M."/>
            <person name="Parisi M.J."/>
            <person name="Parisi M."/>
            <person name="Parts L."/>
            <person name="Pedersen J.S."/>
            <person name="Pesole G."/>
            <person name="Phillippy A.M."/>
            <person name="Ponting C.P."/>
            <person name="Pop M."/>
            <person name="Porcelli D."/>
            <person name="Powell J.R."/>
            <person name="Prohaska S."/>
            <person name="Pruitt K."/>
            <person name="Puig M."/>
            <person name="Quesneville H."/>
            <person name="Ram K.R."/>
            <person name="Rand D."/>
            <person name="Rasmussen M.D."/>
            <person name="Reed L.K."/>
            <person name="Reenan R."/>
            <person name="Reily A."/>
            <person name="Remington K.A."/>
            <person name="Rieger T.T."/>
            <person name="Ritchie M.G."/>
            <person name="Robin C."/>
            <person name="Rogers Y.H."/>
            <person name="Rohde C."/>
            <person name="Rozas J."/>
            <person name="Rubenfield M.J."/>
            <person name="Ruiz A."/>
            <person name="Russo S."/>
            <person name="Salzberg S.L."/>
            <person name="Sanchez-Gracia A."/>
            <person name="Saranga D.J."/>
            <person name="Sato H."/>
            <person name="Schaeffer S.W."/>
            <person name="Schatz M.C."/>
            <person name="Schlenke T."/>
            <person name="Schwartz R."/>
            <person name="Segarra C."/>
            <person name="Singh R.S."/>
            <person name="Sirot L."/>
            <person name="Sirota M."/>
            <person name="Sisneros N.B."/>
            <person name="Smith C.D."/>
            <person name="Smith T.F."/>
            <person name="Spieth J."/>
            <person name="Stage D.E."/>
            <person name="Stark A."/>
            <person name="Stephan W."/>
            <person name="Strausberg R.L."/>
            <person name="Strempel S."/>
            <person name="Sturgill D."/>
            <person name="Sutton G."/>
            <person name="Sutton G.G."/>
            <person name="Tao W."/>
            <person name="Teichmann S."/>
            <person name="Tobari Y.N."/>
            <person name="Tomimura Y."/>
            <person name="Tsolas J.M."/>
            <person name="Valente V.L."/>
            <person name="Venter E."/>
            <person name="Venter J.C."/>
            <person name="Vicario S."/>
            <person name="Vieira F.G."/>
            <person name="Vilella A.J."/>
            <person name="Villasante A."/>
            <person name="Walenz B."/>
            <person name="Wang J."/>
            <person name="Wasserman M."/>
            <person name="Watts T."/>
            <person name="Wilson D."/>
            <person name="Wilson R.K."/>
            <person name="Wing R.A."/>
            <person name="Wolfner M.F."/>
            <person name="Wong A."/>
            <person name="Wong G.K."/>
            <person name="Wu C.I."/>
            <person name="Wu G."/>
            <person name="Yamamoto D."/>
            <person name="Yang H.P."/>
            <person name="Yang S.P."/>
            <person name="Yorke J.A."/>
            <person name="Yoshida K."/>
            <person name="Zdobnov E."/>
            <person name="Zhang P."/>
            <person name="Zhang Y."/>
            <person name="Zimin A.V."/>
            <person name="Baldwin J."/>
            <person name="Abdouelleil A."/>
            <person name="Abdulkadir J."/>
            <person name="Abebe A."/>
            <person name="Abera B."/>
            <person name="Abreu J."/>
            <person name="Acer S.C."/>
            <person name="Aftuck L."/>
            <person name="Alexander A."/>
            <person name="An P."/>
            <person name="Anderson E."/>
            <person name="Anderson S."/>
            <person name="Arachi H."/>
            <person name="Azer M."/>
            <person name="Bachantsang P."/>
            <person name="Barry A."/>
            <person name="Bayul T."/>
            <person name="Berlin A."/>
            <person name="Bessette D."/>
            <person name="Bloom T."/>
            <person name="Blye J."/>
            <person name="Boguslavskiy L."/>
            <person name="Bonnet C."/>
            <person name="Boukhgalter B."/>
            <person name="Bourzgui I."/>
            <person name="Brown A."/>
            <person name="Cahill P."/>
            <person name="Channer S."/>
            <person name="Cheshatsang Y."/>
            <person name="Chuda L."/>
            <person name="Citroen M."/>
            <person name="Collymore A."/>
            <person name="Cooke P."/>
            <person name="Costello M."/>
            <person name="D'Aco K."/>
            <person name="Daza R."/>
            <person name="De Haan G."/>
            <person name="DeGray S."/>
            <person name="DeMaso C."/>
            <person name="Dhargay N."/>
            <person name="Dooley K."/>
            <person name="Dooley E."/>
            <person name="Doricent M."/>
            <person name="Dorje P."/>
            <person name="Dorjee K."/>
            <person name="Dupes A."/>
            <person name="Elong R."/>
            <person name="Falk J."/>
            <person name="Farina A."/>
            <person name="Faro S."/>
            <person name="Ferguson D."/>
            <person name="Fisher S."/>
            <person name="Foley C.D."/>
            <person name="Franke A."/>
            <person name="Friedrich D."/>
            <person name="Gadbois L."/>
            <person name="Gearin G."/>
            <person name="Gearin C.R."/>
            <person name="Giannoukos G."/>
            <person name="Goode T."/>
            <person name="Graham J."/>
            <person name="Grandbois E."/>
            <person name="Grewal S."/>
            <person name="Gyaltsen K."/>
            <person name="Hafez N."/>
            <person name="Hagos B."/>
            <person name="Hall J."/>
            <person name="Henson C."/>
            <person name="Hollinger A."/>
            <person name="Honan T."/>
            <person name="Huard M.D."/>
            <person name="Hughes L."/>
            <person name="Hurhula B."/>
            <person name="Husby M.E."/>
            <person name="Kamat A."/>
            <person name="Kanga B."/>
            <person name="Kashin S."/>
            <person name="Khazanovich D."/>
            <person name="Kisner P."/>
            <person name="Lance K."/>
            <person name="Lara M."/>
            <person name="Lee W."/>
            <person name="Lennon N."/>
            <person name="Letendre F."/>
            <person name="LeVine R."/>
            <person name="Lipovsky A."/>
            <person name="Liu X."/>
            <person name="Liu J."/>
            <person name="Liu S."/>
            <person name="Lokyitsang T."/>
            <person name="Lokyitsang Y."/>
            <person name="Lubonja R."/>
            <person name="Lui A."/>
            <person name="MacDonald P."/>
            <person name="Magnisalis V."/>
            <person name="Maru K."/>
            <person name="Matthews C."/>
            <person name="McCusker W."/>
            <person name="McDonough S."/>
            <person name="Mehta T."/>
            <person name="Meldrim J."/>
            <person name="Meneus L."/>
            <person name="Mihai O."/>
            <person name="Mihalev A."/>
            <person name="Mihova T."/>
            <person name="Mittelman R."/>
            <person name="Mlenga V."/>
            <person name="Montmayeur A."/>
            <person name="Mulrain L."/>
            <person name="Navidi A."/>
            <person name="Naylor J."/>
            <person name="Negash T."/>
            <person name="Nguyen T."/>
            <person name="Nguyen N."/>
            <person name="Nicol R."/>
            <person name="Norbu C."/>
            <person name="Norbu N."/>
            <person name="Novod N."/>
            <person name="O'Neill B."/>
            <person name="Osman S."/>
            <person name="Markiewicz E."/>
            <person name="Oyono O.L."/>
            <person name="Patti C."/>
            <person name="Phunkhang P."/>
            <person name="Pierre F."/>
            <person name="Priest M."/>
            <person name="Raghuraman S."/>
            <person name="Rege F."/>
            <person name="Reyes R."/>
            <person name="Rise C."/>
            <person name="Rogov P."/>
            <person name="Ross K."/>
            <person name="Ryan E."/>
            <person name="Settipalli S."/>
            <person name="Shea T."/>
            <person name="Sherpa N."/>
            <person name="Shi L."/>
            <person name="Shih D."/>
            <person name="Sparrow T."/>
            <person name="Spaulding J."/>
            <person name="Stalker J."/>
            <person name="Stange-Thomann N."/>
            <person name="Stavropoulos S."/>
            <person name="Stone C."/>
            <person name="Strader C."/>
            <person name="Tesfaye S."/>
            <person name="Thomson T."/>
            <person name="Thoulutsang Y."/>
            <person name="Thoulutsang D."/>
            <person name="Topham K."/>
            <person name="Topping I."/>
            <person name="Tsamla T."/>
            <person name="Vassiliev H."/>
            <person name="Vo A."/>
            <person name="Wangchuk T."/>
            <person name="Wangdi T."/>
            <person name="Weiand M."/>
            <person name="Wilkinson J."/>
            <person name="Wilson A."/>
            <person name="Yadav S."/>
            <person name="Young G."/>
            <person name="Yu Q."/>
            <person name="Zembek L."/>
            <person name="Zhong D."/>
            <person name="Zimmer A."/>
            <person name="Zwirko Z."/>
            <person name="Jaffe D.B."/>
            <person name="Alvarez P."/>
            <person name="Brockman W."/>
            <person name="Butler J."/>
            <person name="Chin C."/>
            <person name="Gnerre S."/>
            <person name="Grabherr M."/>
            <person name="Kleber M."/>
            <person name="Mauceli E."/>
            <person name="MacCallum I."/>
        </authorList>
    </citation>
    <scope>NUCLEOTIDE SEQUENCE [LARGE SCALE GENOMIC DNA]</scope>
    <source>
        <strain evidence="19">TSC#14024-0371.13</strain>
        <strain evidence="21">Tucson 14024-0371.13</strain>
    </source>
</reference>
<dbReference type="InterPro" id="IPR036116">
    <property type="entry name" value="FN3_sf"/>
</dbReference>
<feature type="compositionally biased region" description="Polar residues" evidence="14">
    <location>
        <begin position="1189"/>
        <end position="1204"/>
    </location>
</feature>
<feature type="chain" id="PRO_5014298469" evidence="16">
    <location>
        <begin position="23"/>
        <end position="1313"/>
    </location>
</feature>
<dbReference type="InterPro" id="IPR013098">
    <property type="entry name" value="Ig_I-set"/>
</dbReference>
<dbReference type="EMBL" id="CH902640">
    <property type="protein sequence ID" value="KPU77356.1"/>
    <property type="molecule type" value="Genomic_DNA"/>
</dbReference>
<dbReference type="InterPro" id="IPR007110">
    <property type="entry name" value="Ig-like_dom"/>
</dbReference>
<feature type="domain" description="Fibronectin type-III" evidence="18">
    <location>
        <begin position="614"/>
        <end position="711"/>
    </location>
</feature>
<evidence type="ECO:0000256" key="1">
    <source>
        <dbReference type="ARBA" id="ARBA00004251"/>
    </source>
</evidence>
<evidence type="ECO:0000256" key="11">
    <source>
        <dbReference type="ARBA" id="ARBA00023180"/>
    </source>
</evidence>
<dbReference type="FunCoup" id="B3N0B0">
    <property type="interactions" value="411"/>
</dbReference>
<feature type="transmembrane region" description="Helical" evidence="15">
    <location>
        <begin position="1132"/>
        <end position="1155"/>
    </location>
</feature>
<organism evidence="19 21">
    <name type="scientific">Drosophila ananassae</name>
    <name type="common">Fruit fly</name>
    <dbReference type="NCBI Taxonomy" id="7217"/>
    <lineage>
        <taxon>Eukaryota</taxon>
        <taxon>Metazoa</taxon>
        <taxon>Ecdysozoa</taxon>
        <taxon>Arthropoda</taxon>
        <taxon>Hexapoda</taxon>
        <taxon>Insecta</taxon>
        <taxon>Pterygota</taxon>
        <taxon>Neoptera</taxon>
        <taxon>Endopterygota</taxon>
        <taxon>Diptera</taxon>
        <taxon>Brachycera</taxon>
        <taxon>Muscomorpha</taxon>
        <taxon>Ephydroidea</taxon>
        <taxon>Drosophilidae</taxon>
        <taxon>Drosophila</taxon>
        <taxon>Sophophora</taxon>
    </lineage>
</organism>
<feature type="region of interest" description="Disordered" evidence="14">
    <location>
        <begin position="1172"/>
        <end position="1224"/>
    </location>
</feature>
<dbReference type="PANTHER" id="PTHR44170">
    <property type="entry name" value="PROTEIN SIDEKICK"/>
    <property type="match status" value="1"/>
</dbReference>
<dbReference type="GO" id="GO:0019991">
    <property type="term" value="P:septate junction assembly"/>
    <property type="evidence" value="ECO:0007669"/>
    <property type="project" value="UniProtKB-ARBA"/>
</dbReference>
<feature type="domain" description="Ig-like" evidence="17">
    <location>
        <begin position="432"/>
        <end position="516"/>
    </location>
</feature>
<dbReference type="FunFam" id="2.60.40.10:FF:000004">
    <property type="entry name" value="DCC isoform 1"/>
    <property type="match status" value="1"/>
</dbReference>
<dbReference type="HOGENOM" id="CLU_005756_1_1_1"/>
<evidence type="ECO:0000313" key="19">
    <source>
        <dbReference type="EMBL" id="EDV38314.2"/>
    </source>
</evidence>
<dbReference type="InterPro" id="IPR036179">
    <property type="entry name" value="Ig-like_dom_sf"/>
</dbReference>
<dbReference type="GO" id="GO:0021682">
    <property type="term" value="P:nerve maturation"/>
    <property type="evidence" value="ECO:0007669"/>
    <property type="project" value="UniProtKB-ARBA"/>
</dbReference>
<evidence type="ECO:0000256" key="12">
    <source>
        <dbReference type="ARBA" id="ARBA00023319"/>
    </source>
</evidence>
<feature type="domain" description="Ig-like" evidence="17">
    <location>
        <begin position="29"/>
        <end position="133"/>
    </location>
</feature>
<evidence type="ECO:0000313" key="20">
    <source>
        <dbReference type="EMBL" id="KPU77356.1"/>
    </source>
</evidence>
<dbReference type="Pfam" id="PF13882">
    <property type="entry name" value="Bravo_FIGEY"/>
    <property type="match status" value="1"/>
</dbReference>
<evidence type="ECO:0000256" key="3">
    <source>
        <dbReference type="ARBA" id="ARBA00022692"/>
    </source>
</evidence>
<dbReference type="FunFam" id="2.60.40.10:FF:001928">
    <property type="entry name" value="neuroglian isoform X2"/>
    <property type="match status" value="1"/>
</dbReference>
<feature type="compositionally biased region" description="Gly residues" evidence="14">
    <location>
        <begin position="1278"/>
        <end position="1291"/>
    </location>
</feature>
<feature type="compositionally biased region" description="Low complexity" evidence="14">
    <location>
        <begin position="1292"/>
        <end position="1301"/>
    </location>
</feature>
<dbReference type="Pfam" id="PF07679">
    <property type="entry name" value="I-set"/>
    <property type="match status" value="1"/>
</dbReference>
<evidence type="ECO:0000256" key="10">
    <source>
        <dbReference type="ARBA" id="ARBA00023157"/>
    </source>
</evidence>
<sequence length="1313" mass="144617">MWRQTAMLAALLVAALLGSATAGTTNSPPRIIKQPAPGDLLFKVAQPNKESDNPFIIECEADGQPEPEYSWIKNGKKFNWQAYDNRMLQQPGRGSLVITSPRDEDRGHYQCFASNEFGTATSNSVYVRKAELNAFKDENSKTLEAVEGEPYMLKCAAPDGFPSPTVNWMIQEVSDASIKSINNSRMTLDPEGNLWFSNVTREDASADFYYACSATSVFRSEYKIGNKVLLDVKQMGVSASQNRHPPVRQYVSRRQSLALRGKRMELFCIYGGTPLPQTVWSKDGQRIQWSDRITQGHYGKSLVIRQTNFDDAGTYTCDVSNGVGNAQSFSIILEVNSVPYFTKEPEIKVAAEDEEVTFECRAAGVPEPKISWIHNGKPIEQSTPNPRRTVTDNTITIINLVKGDTGNYGCNATNSLGYVYRDVYLNVQALPPEIREKPTDKSSVDGRNVTMTCRVEGAPKPLVKWLRGSNWLTGGRYNVQANGDLEIQDVTFSDAGKYTCYAENKFGNKSADGSLVVKEHTRITQEPQNYEVAAGQSATFRCNEAHDDTLDIQIDWRKDGQPIDFETQPRFVQTNDNSLTIAKTMELDSGEYTCVARTRLDEATAKANLIVQDVPNAPKLLGITCQADKAEISWEPQGDNRSPILHYTIQFNTSFTPASWDAAYEKVPNTDFSFVVQMSPWANYTFRVIAFNKIGPSPPSAHSESCTTQPDVPYKNPDNVVGQGREPNNLVISWTPMPEIEHNAPGFQYRVNWKRDIPAAPWENQNIYDWRQNNIVITDQPTFVKYLIKVVAINEKGESNVAAEEVVGYSGEDRPLDAPTNFTMRQITSSTSGYMAWTPVSEESVRGHFKGYKIQTWTEKEGEEGLREIHVKGDTHNALVTQFKPDSKNFARILAYNGRFNGPPSAVIDFDTPEGVPSPVQGLDAYPLGSSAFWLTWKKPLYPNGKLTGYKIYYEEVQGSYVGERREYDPHITDPRVTRMKMAGLKPNSKYRISITATTKMGEGSEHYIEKRTLQDVAAMTAPATPSFSWEQLPSDNGLAKFRINWQPSTEGHAGTHFFTMYRIKGETQWLRLPEEKNKDYQEVAGLDPETAYEFRVVSVDGHFNTESATQEIDTNSVEGPTMVRSETVANAGWFIGMMLALAFIIFIFIIVCIIRRNRGGKYDVHDRELANGRRDYPDEGGFHEYSQPLDNKSAGRQSVSSANKPGVESDTDSMAEYGDGDTGQFTEDGSFIGQYVPGKLQPPVSPQPLNNSASAHQAGAAAGGSAAAGAAGGAGAGAAAGAAGGSGSGTGAAAASNGGAGSANAAAVATYV</sequence>
<dbReference type="SUPFAM" id="SSF49265">
    <property type="entry name" value="Fibronectin type III"/>
    <property type="match status" value="3"/>
</dbReference>
<feature type="region of interest" description="Disordered" evidence="14">
    <location>
        <begin position="1237"/>
        <end position="1257"/>
    </location>
</feature>
<dbReference type="GeneID" id="6504485"/>
<feature type="domain" description="Ig-like" evidence="17">
    <location>
        <begin position="147"/>
        <end position="225"/>
    </location>
</feature>
<dbReference type="Pfam" id="PF13927">
    <property type="entry name" value="Ig_3"/>
    <property type="match status" value="2"/>
</dbReference>
<dbReference type="KEGG" id="dan:6504485"/>
<accession>B3N0B0</accession>
<dbReference type="SMR" id="B3N0B0"/>
<dbReference type="CDD" id="cd00096">
    <property type="entry name" value="Ig"/>
    <property type="match status" value="1"/>
</dbReference>
<dbReference type="STRING" id="7217.B3N0B0"/>